<dbReference type="EMBL" id="CAFAAT010000102">
    <property type="protein sequence ID" value="CAB4809650.1"/>
    <property type="molecule type" value="Genomic_DNA"/>
</dbReference>
<protein>
    <submittedName>
        <fullName evidence="1">Unannotated protein</fullName>
    </submittedName>
</protein>
<proteinExistence type="predicted"/>
<dbReference type="AlphaFoldDB" id="A0A6J6YJR2"/>
<reference evidence="1" key="1">
    <citation type="submission" date="2020-05" db="EMBL/GenBank/DDBJ databases">
        <authorList>
            <person name="Chiriac C."/>
            <person name="Salcher M."/>
            <person name="Ghai R."/>
            <person name="Kavagutti S V."/>
        </authorList>
    </citation>
    <scope>NUCLEOTIDE SEQUENCE</scope>
</reference>
<gene>
    <name evidence="1" type="ORF">UFOPK3083_00829</name>
</gene>
<sequence length="73" mass="7812">MIASKPKEPATPAVSAYSLPITWTAPPNPARAPQITITDVITKGTDIPAVFAASVFAPTDLNWKPHVVRESKM</sequence>
<name>A0A6J6YJR2_9ZZZZ</name>
<organism evidence="1">
    <name type="scientific">freshwater metagenome</name>
    <dbReference type="NCBI Taxonomy" id="449393"/>
    <lineage>
        <taxon>unclassified sequences</taxon>
        <taxon>metagenomes</taxon>
        <taxon>ecological metagenomes</taxon>
    </lineage>
</organism>
<evidence type="ECO:0000313" key="1">
    <source>
        <dbReference type="EMBL" id="CAB4809650.1"/>
    </source>
</evidence>
<accession>A0A6J6YJR2</accession>